<dbReference type="RefSeq" id="WP_090585838.1">
    <property type="nucleotide sequence ID" value="NZ_CP104302.1"/>
</dbReference>
<evidence type="ECO:0000313" key="11">
    <source>
        <dbReference type="EMBL" id="PIB74200.1"/>
    </source>
</evidence>
<dbReference type="GO" id="GO:0046983">
    <property type="term" value="F:protein dimerization activity"/>
    <property type="evidence" value="ECO:0007669"/>
    <property type="project" value="InterPro"/>
</dbReference>
<comment type="caution">
    <text evidence="11">The sequence shown here is derived from an EMBL/GenBank/DDBJ whole genome shotgun (WGS) entry which is preliminary data.</text>
</comment>
<feature type="transmembrane region" description="Helical" evidence="9">
    <location>
        <begin position="151"/>
        <end position="171"/>
    </location>
</feature>
<evidence type="ECO:0000256" key="2">
    <source>
        <dbReference type="ARBA" id="ARBA00012438"/>
    </source>
</evidence>
<comment type="catalytic activity">
    <reaction evidence="1">
        <text>ATP + protein L-histidine = ADP + protein N-phospho-L-histidine.</text>
        <dbReference type="EC" id="2.7.13.3"/>
    </reaction>
</comment>
<keyword evidence="9" id="KW-0812">Transmembrane</keyword>
<evidence type="ECO:0000256" key="8">
    <source>
        <dbReference type="ARBA" id="ARBA00023012"/>
    </source>
</evidence>
<evidence type="ECO:0000256" key="6">
    <source>
        <dbReference type="ARBA" id="ARBA00022777"/>
    </source>
</evidence>
<keyword evidence="6 11" id="KW-0418">Kinase</keyword>
<dbReference type="GO" id="GO:0016020">
    <property type="term" value="C:membrane"/>
    <property type="evidence" value="ECO:0007669"/>
    <property type="project" value="InterPro"/>
</dbReference>
<evidence type="ECO:0000256" key="5">
    <source>
        <dbReference type="ARBA" id="ARBA00022741"/>
    </source>
</evidence>
<dbReference type="PANTHER" id="PTHR24421:SF10">
    <property type="entry name" value="NITRATE_NITRITE SENSOR PROTEIN NARQ"/>
    <property type="match status" value="1"/>
</dbReference>
<proteinExistence type="predicted"/>
<feature type="transmembrane region" description="Helical" evidence="9">
    <location>
        <begin position="48"/>
        <end position="69"/>
    </location>
</feature>
<evidence type="ECO:0000256" key="4">
    <source>
        <dbReference type="ARBA" id="ARBA00022679"/>
    </source>
</evidence>
<keyword evidence="9" id="KW-0472">Membrane</keyword>
<evidence type="ECO:0000256" key="7">
    <source>
        <dbReference type="ARBA" id="ARBA00022840"/>
    </source>
</evidence>
<gene>
    <name evidence="11" type="ORF">CQY22_013950</name>
</gene>
<dbReference type="CDD" id="cd16917">
    <property type="entry name" value="HATPase_UhpB-NarQ-NarX-like"/>
    <property type="match status" value="1"/>
</dbReference>
<dbReference type="PANTHER" id="PTHR24421">
    <property type="entry name" value="NITRATE/NITRITE SENSOR PROTEIN NARX-RELATED"/>
    <property type="match status" value="1"/>
</dbReference>
<dbReference type="InterPro" id="IPR003594">
    <property type="entry name" value="HATPase_dom"/>
</dbReference>
<evidence type="ECO:0000313" key="12">
    <source>
        <dbReference type="Proteomes" id="UP000230551"/>
    </source>
</evidence>
<feature type="domain" description="Histidine kinase/HSP90-like ATPase" evidence="10">
    <location>
        <begin position="337"/>
        <end position="428"/>
    </location>
</feature>
<dbReference type="EC" id="2.7.13.3" evidence="2"/>
<organism evidence="11 12">
    <name type="scientific">Mycolicibacterium brumae</name>
    <dbReference type="NCBI Taxonomy" id="85968"/>
    <lineage>
        <taxon>Bacteria</taxon>
        <taxon>Bacillati</taxon>
        <taxon>Actinomycetota</taxon>
        <taxon>Actinomycetes</taxon>
        <taxon>Mycobacteriales</taxon>
        <taxon>Mycobacteriaceae</taxon>
        <taxon>Mycolicibacterium</taxon>
    </lineage>
</organism>
<name>A0A2G5P7X8_9MYCO</name>
<keyword evidence="3" id="KW-0597">Phosphoprotein</keyword>
<dbReference type="OrthoDB" id="5242012at2"/>
<sequence>MASPRFGFGALPRWRAPAILLFTAVRSSSVLGHHLIHRFQAERFQVFLAGHFAMWFGAGVLLPLWEYFVLAPSRWFLVLAGVSAAHSVLLVLAMDLVRRERYEQSISLVCVGNWVGVLVVVYVSPALLPVMAVMALLPVAFAEAYVRWQRGLLFVGITGLCLLTAAVLARFVRREDAAQIGNLWVETAFVIAGLTVVGLNLMVVVWNNAAALRTSETYLAEHAVDLAASRARLAAAADDERRRIERDLHDGAQQHLVALSMLIQLARDAEPERADALLDDAAELVGTAVVEIRRLAQGIYPPQLVSGGLAGALPILAARSAIPVRLDLGDLGRHPAPMEAALYFCCSEALQNAAKHGRPDTVATVTASVDGDRLRLTIADDGPGFDPETQGRGLANMRDRISALGGDLLIDTAPGAGARVVATVKLGDPD</sequence>
<reference evidence="11 12" key="1">
    <citation type="journal article" date="2017" name="Infect. Genet. Evol.">
        <title>The new phylogeny of the genus Mycobacterium: The old and the news.</title>
        <authorList>
            <person name="Tortoli E."/>
            <person name="Fedrizzi T."/>
            <person name="Meehan C.J."/>
            <person name="Trovato A."/>
            <person name="Grottola A."/>
            <person name="Giacobazzi E."/>
            <person name="Serpini G.F."/>
            <person name="Tagliazucchi S."/>
            <person name="Fabio A."/>
            <person name="Bettua C."/>
            <person name="Bertorelli R."/>
            <person name="Frascaro F."/>
            <person name="De Sanctis V."/>
            <person name="Pecorari M."/>
            <person name="Jousson O."/>
            <person name="Segata N."/>
            <person name="Cirillo D.M."/>
        </authorList>
    </citation>
    <scope>NUCLEOTIDE SEQUENCE [LARGE SCALE GENOMIC DNA]</scope>
    <source>
        <strain evidence="11 12">CIP1034565</strain>
    </source>
</reference>
<evidence type="ECO:0000256" key="3">
    <source>
        <dbReference type="ARBA" id="ARBA00022553"/>
    </source>
</evidence>
<dbReference type="EMBL" id="PDCN02000019">
    <property type="protein sequence ID" value="PIB74200.1"/>
    <property type="molecule type" value="Genomic_DNA"/>
</dbReference>
<dbReference type="Gene3D" id="3.30.565.10">
    <property type="entry name" value="Histidine kinase-like ATPase, C-terminal domain"/>
    <property type="match status" value="1"/>
</dbReference>
<keyword evidence="4" id="KW-0808">Transferase</keyword>
<feature type="transmembrane region" description="Helical" evidence="9">
    <location>
        <begin position="75"/>
        <end position="94"/>
    </location>
</feature>
<dbReference type="AlphaFoldDB" id="A0A2G5P7X8"/>
<protein>
    <recommendedName>
        <fullName evidence="2">histidine kinase</fullName>
        <ecNumber evidence="2">2.7.13.3</ecNumber>
    </recommendedName>
</protein>
<feature type="transmembrane region" description="Helical" evidence="9">
    <location>
        <begin position="106"/>
        <end position="139"/>
    </location>
</feature>
<dbReference type="SMART" id="SM00387">
    <property type="entry name" value="HATPase_c"/>
    <property type="match status" value="1"/>
</dbReference>
<keyword evidence="7" id="KW-0067">ATP-binding</keyword>
<evidence type="ECO:0000256" key="1">
    <source>
        <dbReference type="ARBA" id="ARBA00000085"/>
    </source>
</evidence>
<dbReference type="Pfam" id="PF07730">
    <property type="entry name" value="HisKA_3"/>
    <property type="match status" value="1"/>
</dbReference>
<dbReference type="Proteomes" id="UP000230551">
    <property type="component" value="Unassembled WGS sequence"/>
</dbReference>
<dbReference type="SUPFAM" id="SSF55874">
    <property type="entry name" value="ATPase domain of HSP90 chaperone/DNA topoisomerase II/histidine kinase"/>
    <property type="match status" value="1"/>
</dbReference>
<dbReference type="InterPro" id="IPR036890">
    <property type="entry name" value="HATPase_C_sf"/>
</dbReference>
<dbReference type="GO" id="GO:0005524">
    <property type="term" value="F:ATP binding"/>
    <property type="evidence" value="ECO:0007669"/>
    <property type="project" value="UniProtKB-KW"/>
</dbReference>
<keyword evidence="9" id="KW-1133">Transmembrane helix</keyword>
<dbReference type="GO" id="GO:0000155">
    <property type="term" value="F:phosphorelay sensor kinase activity"/>
    <property type="evidence" value="ECO:0007669"/>
    <property type="project" value="InterPro"/>
</dbReference>
<dbReference type="Gene3D" id="1.20.5.1930">
    <property type="match status" value="1"/>
</dbReference>
<dbReference type="InterPro" id="IPR050482">
    <property type="entry name" value="Sensor_HK_TwoCompSys"/>
</dbReference>
<dbReference type="Pfam" id="PF02518">
    <property type="entry name" value="HATPase_c"/>
    <property type="match status" value="1"/>
</dbReference>
<evidence type="ECO:0000259" key="10">
    <source>
        <dbReference type="SMART" id="SM00387"/>
    </source>
</evidence>
<keyword evidence="5" id="KW-0547">Nucleotide-binding</keyword>
<feature type="transmembrane region" description="Helical" evidence="9">
    <location>
        <begin position="183"/>
        <end position="206"/>
    </location>
</feature>
<dbReference type="InterPro" id="IPR011712">
    <property type="entry name" value="Sig_transdc_His_kin_sub3_dim/P"/>
</dbReference>
<evidence type="ECO:0000256" key="9">
    <source>
        <dbReference type="SAM" id="Phobius"/>
    </source>
</evidence>
<keyword evidence="12" id="KW-1185">Reference proteome</keyword>
<accession>A0A2G5P7X8</accession>
<keyword evidence="8" id="KW-0902">Two-component regulatory system</keyword>